<keyword evidence="2" id="KW-1185">Reference proteome</keyword>
<evidence type="ECO:0000313" key="1">
    <source>
        <dbReference type="EMBL" id="GIE01005.1"/>
    </source>
</evidence>
<dbReference type="EMBL" id="BOML01000019">
    <property type="protein sequence ID" value="GIE01005.1"/>
    <property type="molecule type" value="Genomic_DNA"/>
</dbReference>
<proteinExistence type="predicted"/>
<evidence type="ECO:0000313" key="2">
    <source>
        <dbReference type="Proteomes" id="UP000637628"/>
    </source>
</evidence>
<name>A0ABQ3YTS3_9ACTN</name>
<organism evidence="1 2">
    <name type="scientific">Paractinoplanes durhamensis</name>
    <dbReference type="NCBI Taxonomy" id="113563"/>
    <lineage>
        <taxon>Bacteria</taxon>
        <taxon>Bacillati</taxon>
        <taxon>Actinomycetota</taxon>
        <taxon>Actinomycetes</taxon>
        <taxon>Micromonosporales</taxon>
        <taxon>Micromonosporaceae</taxon>
        <taxon>Paractinoplanes</taxon>
    </lineage>
</organism>
<gene>
    <name evidence="1" type="ORF">Adu01nite_23550</name>
</gene>
<protein>
    <submittedName>
        <fullName evidence="1">Uncharacterized protein</fullName>
    </submittedName>
</protein>
<reference evidence="1 2" key="1">
    <citation type="submission" date="2021-01" db="EMBL/GenBank/DDBJ databases">
        <title>Whole genome shotgun sequence of Actinoplanes durhamensis NBRC 14914.</title>
        <authorList>
            <person name="Komaki H."/>
            <person name="Tamura T."/>
        </authorList>
    </citation>
    <scope>NUCLEOTIDE SEQUENCE [LARGE SCALE GENOMIC DNA]</scope>
    <source>
        <strain evidence="1 2">NBRC 14914</strain>
    </source>
</reference>
<dbReference type="Proteomes" id="UP000637628">
    <property type="component" value="Unassembled WGS sequence"/>
</dbReference>
<comment type="caution">
    <text evidence="1">The sequence shown here is derived from an EMBL/GenBank/DDBJ whole genome shotgun (WGS) entry which is preliminary data.</text>
</comment>
<sequence>MFAVTAQDLIGALPDVATLRRRCRALAMLDAILSPDEEARYYGYNTAWGPGEEIAEMRNGSGDEFHIVFGPAGVFVRGFDHESVMSPARNDEELWPGLVDTVPAAFAGQMDEPAFGWGAQFYATVCVWRLAGDDRWHTGDVSYPPGHDPDGADRLFTILLDETPAAYRAFAEDYYEVPVDPAAVNDVFALTPLTEALVHRLNPDLALEKLTADLEAIGYPAQPE</sequence>
<accession>A0ABQ3YTS3</accession>